<dbReference type="GO" id="GO:0005840">
    <property type="term" value="C:ribosome"/>
    <property type="evidence" value="ECO:0007669"/>
    <property type="project" value="UniProtKB-KW"/>
</dbReference>
<dbReference type="AlphaFoldDB" id="F2Y9U5"/>
<geneLocation type="mitochondrion" evidence="3"/>
<dbReference type="SMR" id="F2Y9U5"/>
<evidence type="ECO:0000256" key="2">
    <source>
        <dbReference type="ARBA" id="ARBA00023274"/>
    </source>
</evidence>
<dbReference type="Gene3D" id="3.30.420.80">
    <property type="entry name" value="Ribosomal protein S11"/>
    <property type="match status" value="1"/>
</dbReference>
<name>F2Y9U5_PHYPO</name>
<gene>
    <name evidence="3" type="primary">rpS11</name>
</gene>
<dbReference type="GO" id="GO:0006412">
    <property type="term" value="P:translation"/>
    <property type="evidence" value="ECO:0007669"/>
    <property type="project" value="InterPro"/>
</dbReference>
<keyword evidence="2" id="KW-0687">Ribonucleoprotein</keyword>
<organism evidence="3">
    <name type="scientific">Physarum polycephalum</name>
    <name type="common">Many-headed slime mold</name>
    <name type="synonym">Badhamia polycephala</name>
    <dbReference type="NCBI Taxonomy" id="5791"/>
    <lineage>
        <taxon>Eukaryota</taxon>
        <taxon>Amoebozoa</taxon>
        <taxon>Evosea</taxon>
        <taxon>Eumycetozoa</taxon>
        <taxon>Myxogastria</taxon>
        <taxon>Myxogastromycetidae</taxon>
        <taxon>Physariida</taxon>
        <taxon>Physaraceae</taxon>
        <taxon>Physarum</taxon>
    </lineage>
</organism>
<protein>
    <submittedName>
        <fullName evidence="3">Ribosomal protein S11</fullName>
    </submittedName>
</protein>
<evidence type="ECO:0000256" key="1">
    <source>
        <dbReference type="ARBA" id="ARBA00022980"/>
    </source>
</evidence>
<dbReference type="SUPFAM" id="SSF53137">
    <property type="entry name" value="Translational machinery components"/>
    <property type="match status" value="1"/>
</dbReference>
<dbReference type="EMBL" id="HQ849418">
    <property type="protein sequence ID" value="ADZ99050.1"/>
    <property type="molecule type" value="mRNA"/>
</dbReference>
<dbReference type="PROSITE" id="PS50096">
    <property type="entry name" value="IQ"/>
    <property type="match status" value="1"/>
</dbReference>
<dbReference type="GO" id="GO:0003735">
    <property type="term" value="F:structural constituent of ribosome"/>
    <property type="evidence" value="ECO:0007669"/>
    <property type="project" value="InterPro"/>
</dbReference>
<keyword evidence="1 3" id="KW-0689">Ribosomal protein</keyword>
<sequence>MLKTFVRGRLYRTKIKRRRKYKKPTFIRIAKLRRKFKAKIKRSFGIKKTKRRKRKRYLSESYFRRYIFPKGRPLYKRTIRFNADLPIYYQEENSILMKLRRDLRRQEVNRMLNKQFKSDIIFTPLSERFFFFGRIYLTHRRRNTFITISTIAEDKLNLDERVFFKSSCGLLEYKGPKRSTLHARLEVAKACGSFVAQAAFSSVDIIFPSGVGRVFTRLVRALVERQIYVRYLIIPKRRSHGLTRKKKVRRL</sequence>
<dbReference type="GO" id="GO:1990904">
    <property type="term" value="C:ribonucleoprotein complex"/>
    <property type="evidence" value="ECO:0007669"/>
    <property type="project" value="UniProtKB-KW"/>
</dbReference>
<keyword evidence="3" id="KW-0496">Mitochondrion</keyword>
<reference evidence="3" key="1">
    <citation type="journal article" date="2011" name="Nucleic Acids Res.">
        <title>Complete characterization of the edited transcriptome of the mitochondrion of Physarum polycephalum using deep sequencing of RNA.</title>
        <authorList>
            <person name="Bundschuh R."/>
            <person name="Altmuller J."/>
            <person name="Becker C."/>
            <person name="Nurnberg P."/>
            <person name="Gott J.M."/>
        </authorList>
    </citation>
    <scope>NUCLEOTIDE SEQUENCE</scope>
    <source>
        <strain evidence="3">M3CVIII</strain>
    </source>
</reference>
<accession>F2Y9U5</accession>
<dbReference type="InterPro" id="IPR036967">
    <property type="entry name" value="Ribosomal_uS11_sf"/>
</dbReference>
<evidence type="ECO:0000313" key="3">
    <source>
        <dbReference type="EMBL" id="ADZ99050.1"/>
    </source>
</evidence>
<proteinExistence type="evidence at transcript level"/>